<evidence type="ECO:0000313" key="2">
    <source>
        <dbReference type="Proteomes" id="UP000619265"/>
    </source>
</evidence>
<sequence>MIALHPCTSLSRFPPLCWPLMSLFCQSQTSCFRYLILYASDVGLLLIQVCQMSIPESPFSSSSPSPSLPQTSSGRVELVSKFVSDRLVQKFYDVSEFGFDYEQSGLWSPPVQRTVFMSSSGKIFTEADILSKLRSALQRHRRGRKHRSLCFNVLVCCFRVRCSRYEITILERIPKLKAFQKSLQDSDLQSISPLLSVTTIHISWIRNHLSQRVLWKPLILRGTHLPKQKSIKTCNFEGPTVLLYNCKSAYCCIQKQREQYPDVSAYRKTTICHLSCMWEMCIRLLRSAAAAAS</sequence>
<comment type="caution">
    <text evidence="1">The sequence shown here is derived from an EMBL/GenBank/DDBJ whole genome shotgun (WGS) entry which is preliminary data.</text>
</comment>
<gene>
    <name evidence="1" type="ORF">F2P56_007135</name>
</gene>
<evidence type="ECO:0000313" key="1">
    <source>
        <dbReference type="EMBL" id="KAF5475322.1"/>
    </source>
</evidence>
<reference evidence="1" key="2">
    <citation type="submission" date="2020-03" db="EMBL/GenBank/DDBJ databases">
        <title>Walnut 2.0.</title>
        <authorList>
            <person name="Marrano A."/>
            <person name="Britton M."/>
            <person name="Zimin A.V."/>
            <person name="Zaini P.A."/>
            <person name="Workman R."/>
            <person name="Puiu D."/>
            <person name="Bianco L."/>
            <person name="Allen B.J."/>
            <person name="Troggio M."/>
            <person name="Leslie C.A."/>
            <person name="Timp W."/>
            <person name="Dendekar A."/>
            <person name="Salzberg S.L."/>
            <person name="Neale D.B."/>
        </authorList>
    </citation>
    <scope>NUCLEOTIDE SEQUENCE</scope>
    <source>
        <tissue evidence="1">Leaves</tissue>
    </source>
</reference>
<name>A0A833XQY6_JUGRE</name>
<dbReference type="EMBL" id="LIHL02000003">
    <property type="protein sequence ID" value="KAF5475322.1"/>
    <property type="molecule type" value="Genomic_DNA"/>
</dbReference>
<organism evidence="1 2">
    <name type="scientific">Juglans regia</name>
    <name type="common">English walnut</name>
    <dbReference type="NCBI Taxonomy" id="51240"/>
    <lineage>
        <taxon>Eukaryota</taxon>
        <taxon>Viridiplantae</taxon>
        <taxon>Streptophyta</taxon>
        <taxon>Embryophyta</taxon>
        <taxon>Tracheophyta</taxon>
        <taxon>Spermatophyta</taxon>
        <taxon>Magnoliopsida</taxon>
        <taxon>eudicotyledons</taxon>
        <taxon>Gunneridae</taxon>
        <taxon>Pentapetalae</taxon>
        <taxon>rosids</taxon>
        <taxon>fabids</taxon>
        <taxon>Fagales</taxon>
        <taxon>Juglandaceae</taxon>
        <taxon>Juglans</taxon>
    </lineage>
</organism>
<proteinExistence type="predicted"/>
<dbReference type="PANTHER" id="PTHR34287:SF2">
    <property type="match status" value="1"/>
</dbReference>
<dbReference type="Proteomes" id="UP000619265">
    <property type="component" value="Unassembled WGS sequence"/>
</dbReference>
<accession>A0A833XQY6</accession>
<protein>
    <submittedName>
        <fullName evidence="1">Uncharacterized protein</fullName>
    </submittedName>
</protein>
<dbReference type="PANTHER" id="PTHR34287">
    <property type="entry name" value="OS06G0551500 PROTEIN-RELATED"/>
    <property type="match status" value="1"/>
</dbReference>
<reference evidence="1" key="1">
    <citation type="submission" date="2015-10" db="EMBL/GenBank/DDBJ databases">
        <authorList>
            <person name="Martinez-Garcia P.J."/>
            <person name="Crepeau M.W."/>
            <person name="Puiu D."/>
            <person name="Gonzalez-Ibeas D."/>
            <person name="Whalen J."/>
            <person name="Stevens K."/>
            <person name="Paul R."/>
            <person name="Butterfield T."/>
            <person name="Britton M."/>
            <person name="Reagan R."/>
            <person name="Chakraborty S."/>
            <person name="Walawage S.L."/>
            <person name="Vasquez-Gross H.A."/>
            <person name="Cardeno C."/>
            <person name="Famula R."/>
            <person name="Pratt K."/>
            <person name="Kuruganti S."/>
            <person name="Aradhya M.K."/>
            <person name="Leslie C.A."/>
            <person name="Dandekar A.M."/>
            <person name="Salzberg S.L."/>
            <person name="Wegrzyn J.L."/>
            <person name="Langley C.H."/>
            <person name="Neale D.B."/>
        </authorList>
    </citation>
    <scope>NUCLEOTIDE SEQUENCE</scope>
    <source>
        <tissue evidence="1">Leaves</tissue>
    </source>
</reference>
<dbReference type="AlphaFoldDB" id="A0A833XQY6"/>
<dbReference type="Gramene" id="Jr03_16340_p1">
    <property type="protein sequence ID" value="cds.Jr03_16340_p1"/>
    <property type="gene ID" value="Jr03_16340"/>
</dbReference>